<comment type="caution">
    <text evidence="1">The sequence shown here is derived from an EMBL/GenBank/DDBJ whole genome shotgun (WGS) entry which is preliminary data.</text>
</comment>
<proteinExistence type="predicted"/>
<gene>
    <name evidence="1" type="ORF">DF182_28760</name>
</gene>
<organism evidence="1 2">
    <name type="scientific">Chitinophaga flava</name>
    <dbReference type="NCBI Taxonomy" id="2259036"/>
    <lineage>
        <taxon>Bacteria</taxon>
        <taxon>Pseudomonadati</taxon>
        <taxon>Bacteroidota</taxon>
        <taxon>Chitinophagia</taxon>
        <taxon>Chitinophagales</taxon>
        <taxon>Chitinophagaceae</taxon>
        <taxon>Chitinophaga</taxon>
    </lineage>
</organism>
<dbReference type="EMBL" id="QFFJ01000002">
    <property type="protein sequence ID" value="RBL90454.1"/>
    <property type="molecule type" value="Genomic_DNA"/>
</dbReference>
<evidence type="ECO:0000313" key="1">
    <source>
        <dbReference type="EMBL" id="RBL90454.1"/>
    </source>
</evidence>
<dbReference type="AlphaFoldDB" id="A0A365XXL8"/>
<sequence>MVVMFSSINDLDMFGNHNSEKQLFFRQPFSDKYTLTIKADVLAGSVPIQTTTEIRWDLRVKNIQKDLIEIELLTLDNELLATNNPALKEMARMNQAFARMYSEIHVLIDKSGKVKKVLNEELIKRKWASTKAEMEAIENQVEAVKGIIIMNDEIFTSPEKIITAVQHNEFFSIYFHQVYGRKLPGETSVETKWNHFQQAQMDWYYSLRPNITLPVLQEQSSVTVDITGHPVTRVDNNWIRKAYGAFPNIDTGTIKPRFSELGRYNIEPQTGRLKEAYLLKEEIAHPQFISSKIEYTMKAVG</sequence>
<evidence type="ECO:0000313" key="2">
    <source>
        <dbReference type="Proteomes" id="UP000253410"/>
    </source>
</evidence>
<reference evidence="1 2" key="1">
    <citation type="submission" date="2018-05" db="EMBL/GenBank/DDBJ databases">
        <title>Chitinophaga sp. K3CV102501T nov., isolated from isolated from a monsoon evergreen broad-leaved forest soil.</title>
        <authorList>
            <person name="Lv Y."/>
        </authorList>
    </citation>
    <scope>NUCLEOTIDE SEQUENCE [LARGE SCALE GENOMIC DNA]</scope>
    <source>
        <strain evidence="1 2">GDMCC 1.1325</strain>
    </source>
</reference>
<keyword evidence="2" id="KW-1185">Reference proteome</keyword>
<name>A0A365XXL8_9BACT</name>
<dbReference type="Proteomes" id="UP000253410">
    <property type="component" value="Unassembled WGS sequence"/>
</dbReference>
<protein>
    <submittedName>
        <fullName evidence="1">Uncharacterized protein</fullName>
    </submittedName>
</protein>
<accession>A0A365XXL8</accession>